<feature type="compositionally biased region" description="Basic and acidic residues" evidence="8">
    <location>
        <begin position="620"/>
        <end position="637"/>
    </location>
</feature>
<dbReference type="GO" id="GO:0006508">
    <property type="term" value="P:proteolysis"/>
    <property type="evidence" value="ECO:0007669"/>
    <property type="project" value="UniProtKB-KW"/>
</dbReference>
<dbReference type="Gene3D" id="3.90.70.10">
    <property type="entry name" value="Cysteine proteinases"/>
    <property type="match status" value="2"/>
</dbReference>
<feature type="compositionally biased region" description="Low complexity" evidence="8">
    <location>
        <begin position="341"/>
        <end position="353"/>
    </location>
</feature>
<evidence type="ECO:0000256" key="7">
    <source>
        <dbReference type="ARBA" id="ARBA00022807"/>
    </source>
</evidence>
<proteinExistence type="inferred from homology"/>
<gene>
    <name evidence="10" type="ORF">PV11_09125</name>
</gene>
<reference evidence="10 11" key="1">
    <citation type="submission" date="2015-01" db="EMBL/GenBank/DDBJ databases">
        <title>The Genome Sequence of Exophiala sideris CBS121828.</title>
        <authorList>
            <consortium name="The Broad Institute Genomics Platform"/>
            <person name="Cuomo C."/>
            <person name="de Hoog S."/>
            <person name="Gorbushina A."/>
            <person name="Stielow B."/>
            <person name="Teixiera M."/>
            <person name="Abouelleil A."/>
            <person name="Chapman S.B."/>
            <person name="Priest M."/>
            <person name="Young S.K."/>
            <person name="Wortman J."/>
            <person name="Nusbaum C."/>
            <person name="Birren B."/>
        </authorList>
    </citation>
    <scope>NUCLEOTIDE SEQUENCE [LARGE SCALE GENOMIC DNA]</scope>
    <source>
        <strain evidence="10 11">CBS 121828</strain>
    </source>
</reference>
<dbReference type="EMBL" id="KN846954">
    <property type="protein sequence ID" value="KIV77320.1"/>
    <property type="molecule type" value="Genomic_DNA"/>
</dbReference>
<dbReference type="InterPro" id="IPR001394">
    <property type="entry name" value="Peptidase_C19_UCH"/>
</dbReference>
<dbReference type="SUPFAM" id="SSF54001">
    <property type="entry name" value="Cysteine proteinases"/>
    <property type="match status" value="1"/>
</dbReference>
<accession>A0A0D1VMU8</accession>
<dbReference type="GO" id="GO:0016579">
    <property type="term" value="P:protein deubiquitination"/>
    <property type="evidence" value="ECO:0007669"/>
    <property type="project" value="InterPro"/>
</dbReference>
<feature type="region of interest" description="Disordered" evidence="8">
    <location>
        <begin position="338"/>
        <end position="365"/>
    </location>
</feature>
<keyword evidence="4" id="KW-0645">Protease</keyword>
<dbReference type="AlphaFoldDB" id="A0A0D1VMU8"/>
<name>A0A0D1VMU8_9EURO</name>
<comment type="similarity">
    <text evidence="2">Belongs to the peptidase C19 family.</text>
</comment>
<dbReference type="InterPro" id="IPR038765">
    <property type="entry name" value="Papain-like_cys_pep_sf"/>
</dbReference>
<feature type="compositionally biased region" description="Basic and acidic residues" evidence="8">
    <location>
        <begin position="762"/>
        <end position="774"/>
    </location>
</feature>
<evidence type="ECO:0000256" key="1">
    <source>
        <dbReference type="ARBA" id="ARBA00000707"/>
    </source>
</evidence>
<feature type="compositionally biased region" description="Polar residues" evidence="8">
    <location>
        <begin position="662"/>
        <end position="680"/>
    </location>
</feature>
<feature type="domain" description="USP" evidence="9">
    <location>
        <begin position="152"/>
        <end position="571"/>
    </location>
</feature>
<evidence type="ECO:0000256" key="6">
    <source>
        <dbReference type="ARBA" id="ARBA00022801"/>
    </source>
</evidence>
<evidence type="ECO:0000256" key="2">
    <source>
        <dbReference type="ARBA" id="ARBA00009085"/>
    </source>
</evidence>
<feature type="compositionally biased region" description="Basic residues" evidence="8">
    <location>
        <begin position="746"/>
        <end position="761"/>
    </location>
</feature>
<dbReference type="GO" id="GO:0004843">
    <property type="term" value="F:cysteine-type deubiquitinase activity"/>
    <property type="evidence" value="ECO:0007669"/>
    <property type="project" value="UniProtKB-EC"/>
</dbReference>
<dbReference type="PANTHER" id="PTHR24006">
    <property type="entry name" value="UBIQUITIN CARBOXYL-TERMINAL HYDROLASE"/>
    <property type="match status" value="1"/>
</dbReference>
<dbReference type="GO" id="GO:0005829">
    <property type="term" value="C:cytosol"/>
    <property type="evidence" value="ECO:0007669"/>
    <property type="project" value="TreeGrafter"/>
</dbReference>
<dbReference type="GO" id="GO:0005634">
    <property type="term" value="C:nucleus"/>
    <property type="evidence" value="ECO:0007669"/>
    <property type="project" value="UniProtKB-SubCell"/>
</dbReference>
<protein>
    <recommendedName>
        <fullName evidence="3">ubiquitinyl hydrolase 1</fullName>
        <ecNumber evidence="3">3.4.19.12</ecNumber>
    </recommendedName>
</protein>
<dbReference type="PROSITE" id="PS50235">
    <property type="entry name" value="USP_3"/>
    <property type="match status" value="1"/>
</dbReference>
<dbReference type="EC" id="3.4.19.12" evidence="3"/>
<evidence type="ECO:0000313" key="10">
    <source>
        <dbReference type="EMBL" id="KIV77320.1"/>
    </source>
</evidence>
<dbReference type="OrthoDB" id="6287070at2759"/>
<evidence type="ECO:0000313" key="11">
    <source>
        <dbReference type="Proteomes" id="UP000053599"/>
    </source>
</evidence>
<dbReference type="PANTHER" id="PTHR24006:SF722">
    <property type="entry name" value="UBIQUITIN CARBOXYL-TERMINAL HYDROLASE 48"/>
    <property type="match status" value="1"/>
</dbReference>
<evidence type="ECO:0000256" key="5">
    <source>
        <dbReference type="ARBA" id="ARBA00022786"/>
    </source>
</evidence>
<dbReference type="InterPro" id="IPR050164">
    <property type="entry name" value="Peptidase_C19"/>
</dbReference>
<feature type="compositionally biased region" description="Basic and acidic residues" evidence="8">
    <location>
        <begin position="711"/>
        <end position="734"/>
    </location>
</feature>
<dbReference type="STRING" id="1016849.A0A0D1VMU8"/>
<feature type="region of interest" description="Disordered" evidence="8">
    <location>
        <begin position="706"/>
        <end position="774"/>
    </location>
</feature>
<feature type="compositionally biased region" description="Polar residues" evidence="8">
    <location>
        <begin position="590"/>
        <end position="616"/>
    </location>
</feature>
<keyword evidence="6" id="KW-0378">Hydrolase</keyword>
<evidence type="ECO:0000256" key="4">
    <source>
        <dbReference type="ARBA" id="ARBA00022670"/>
    </source>
</evidence>
<comment type="catalytic activity">
    <reaction evidence="1">
        <text>Thiol-dependent hydrolysis of ester, thioester, amide, peptide and isopeptide bonds formed by the C-terminal Gly of ubiquitin (a 76-residue protein attached to proteins as an intracellular targeting signal).</text>
        <dbReference type="EC" id="3.4.19.12"/>
    </reaction>
</comment>
<evidence type="ECO:0000256" key="8">
    <source>
        <dbReference type="SAM" id="MobiDB-lite"/>
    </source>
</evidence>
<dbReference type="Proteomes" id="UP000053599">
    <property type="component" value="Unassembled WGS sequence"/>
</dbReference>
<organism evidence="10 11">
    <name type="scientific">Exophiala sideris</name>
    <dbReference type="NCBI Taxonomy" id="1016849"/>
    <lineage>
        <taxon>Eukaryota</taxon>
        <taxon>Fungi</taxon>
        <taxon>Dikarya</taxon>
        <taxon>Ascomycota</taxon>
        <taxon>Pezizomycotina</taxon>
        <taxon>Eurotiomycetes</taxon>
        <taxon>Chaetothyriomycetidae</taxon>
        <taxon>Chaetothyriales</taxon>
        <taxon>Herpotrichiellaceae</taxon>
        <taxon>Exophiala</taxon>
    </lineage>
</organism>
<dbReference type="Pfam" id="PF00443">
    <property type="entry name" value="UCH"/>
    <property type="match status" value="1"/>
</dbReference>
<keyword evidence="5" id="KW-0833">Ubl conjugation pathway</keyword>
<feature type="region of interest" description="Disordered" evidence="8">
    <location>
        <begin position="590"/>
        <end position="688"/>
    </location>
</feature>
<dbReference type="InterPro" id="IPR028889">
    <property type="entry name" value="USP"/>
</dbReference>
<sequence>MLSWFYLPCQKSNIAVSLFVLPGDIKMGLLYLMRDAPLSSFLLTLASILTRLFVQSSPELVLKAVDPNSATDFYGLFDAYGGTNQVEEQKVRTLRQRLIDSKGVVLRHAQILWALRSYAANGDVDAAYDLLLALSDASEGIVTGYDPAKKLLGAVNRQGVTCFLDATLFSMFSRLDSFEAMLYNTFNDVPRNKLGFVLRVWVNLLRRGKLITTDFTKILQDTLAECGWEEAAEVCQQDASEAFTFITGKLDLPLLTLKMDIYHTGKEDTNDDHKFINERLLEVAIPSDLTGERNTITLEECLEDYFNNRIEVRRYMERRATLSSMRKSSAVHIETVEIDPESGPSTPTTSPTFLPGPAPTDRPVNRHRTQSIIQERYVPTQNDNINPSLARVQSIESGRHRAGSVRKEVMMPAWQFFSLIPWYTDNAPINDAQVAAHFSTKRPILGLCLKRYSMSADGTAARLDTQIDIPVEIGVPHFIQDEHMEEAGALYGNFKLSLQSVVCHRGNSVDSGHYIALVRGSAPPNSVNGSSADPSNTWMRFDDLAPERITVVDIEKALKEETPYLLFYQITPVDGDPGYITSGEETLNSASERNASFSGRSSASALTENQPISRTSLEVPARDDPRGRSPTESRRPSVVEFVDQPPDRPVDTSLQVPRDTDTSTGSRRVSLTLSQAQNKASEGLGRTLSKLTKRKSREVQFGELKNGGMTEKGDQPEIHVKELPNKPLPEKIIVRQEPVQGEAPKSHHKREKSRGRLSRSRAHGEKPDRECIVM</sequence>
<evidence type="ECO:0000259" key="9">
    <source>
        <dbReference type="PROSITE" id="PS50235"/>
    </source>
</evidence>
<evidence type="ECO:0000256" key="3">
    <source>
        <dbReference type="ARBA" id="ARBA00012759"/>
    </source>
</evidence>
<keyword evidence="7" id="KW-0788">Thiol protease</keyword>